<keyword evidence="5 6" id="KW-0472">Membrane</keyword>
<protein>
    <recommendedName>
        <fullName evidence="6">WAT1-related protein</fullName>
    </recommendedName>
</protein>
<dbReference type="PANTHER" id="PTHR31218">
    <property type="entry name" value="WAT1-RELATED PROTEIN"/>
    <property type="match status" value="1"/>
</dbReference>
<feature type="transmembrane region" description="Helical" evidence="6">
    <location>
        <begin position="294"/>
        <end position="313"/>
    </location>
</feature>
<dbReference type="Gramene" id="PSS34556">
    <property type="protein sequence ID" value="PSS34556"/>
    <property type="gene ID" value="CEY00_Acc01659"/>
</dbReference>
<dbReference type="InterPro" id="IPR037185">
    <property type="entry name" value="EmrE-like"/>
</dbReference>
<feature type="domain" description="EamA" evidence="8">
    <location>
        <begin position="198"/>
        <end position="337"/>
    </location>
</feature>
<feature type="transmembrane region" description="Helical" evidence="6">
    <location>
        <begin position="261"/>
        <end position="282"/>
    </location>
</feature>
<evidence type="ECO:0000313" key="9">
    <source>
        <dbReference type="EMBL" id="PSS34556.1"/>
    </source>
</evidence>
<dbReference type="OMA" id="INGPMLN"/>
<feature type="transmembrane region" description="Helical" evidence="6">
    <location>
        <begin position="54"/>
        <end position="72"/>
    </location>
</feature>
<evidence type="ECO:0000256" key="3">
    <source>
        <dbReference type="ARBA" id="ARBA00022692"/>
    </source>
</evidence>
<accession>A0A2R6RX13</accession>
<dbReference type="GO" id="GO:0016020">
    <property type="term" value="C:membrane"/>
    <property type="evidence" value="ECO:0007669"/>
    <property type="project" value="UniProtKB-SubCell"/>
</dbReference>
<keyword evidence="3 6" id="KW-0812">Transmembrane</keyword>
<evidence type="ECO:0000256" key="5">
    <source>
        <dbReference type="ARBA" id="ARBA00023136"/>
    </source>
</evidence>
<comment type="similarity">
    <text evidence="2 6">Belongs to the drug/metabolite transporter (DMT) superfamily. Plant drug/metabolite exporter (P-DME) (TC 2.A.7.4) family.</text>
</comment>
<feature type="transmembrane region" description="Helical" evidence="6">
    <location>
        <begin position="112"/>
        <end position="133"/>
    </location>
</feature>
<keyword evidence="4 6" id="KW-1133">Transmembrane helix</keyword>
<dbReference type="Pfam" id="PF00892">
    <property type="entry name" value="EamA"/>
    <property type="match status" value="2"/>
</dbReference>
<gene>
    <name evidence="9" type="ORF">CEY00_Acc01659</name>
</gene>
<dbReference type="EMBL" id="NKQK01000002">
    <property type="protein sequence ID" value="PSS34556.1"/>
    <property type="molecule type" value="Genomic_DNA"/>
</dbReference>
<dbReference type="GO" id="GO:0022857">
    <property type="term" value="F:transmembrane transporter activity"/>
    <property type="evidence" value="ECO:0007669"/>
    <property type="project" value="InterPro"/>
</dbReference>
<feature type="compositionally biased region" description="Polar residues" evidence="7">
    <location>
        <begin position="349"/>
        <end position="374"/>
    </location>
</feature>
<feature type="transmembrane region" description="Helical" evidence="6">
    <location>
        <begin position="21"/>
        <end position="42"/>
    </location>
</feature>
<evidence type="ECO:0000259" key="8">
    <source>
        <dbReference type="Pfam" id="PF00892"/>
    </source>
</evidence>
<evidence type="ECO:0000313" key="10">
    <source>
        <dbReference type="Proteomes" id="UP000241394"/>
    </source>
</evidence>
<feature type="region of interest" description="Disordered" evidence="7">
    <location>
        <begin position="349"/>
        <end position="381"/>
    </location>
</feature>
<evidence type="ECO:0000256" key="1">
    <source>
        <dbReference type="ARBA" id="ARBA00004141"/>
    </source>
</evidence>
<feature type="transmembrane region" description="Helical" evidence="6">
    <location>
        <begin position="84"/>
        <end position="106"/>
    </location>
</feature>
<organism evidence="9 10">
    <name type="scientific">Actinidia chinensis var. chinensis</name>
    <name type="common">Chinese soft-hair kiwi</name>
    <dbReference type="NCBI Taxonomy" id="1590841"/>
    <lineage>
        <taxon>Eukaryota</taxon>
        <taxon>Viridiplantae</taxon>
        <taxon>Streptophyta</taxon>
        <taxon>Embryophyta</taxon>
        <taxon>Tracheophyta</taxon>
        <taxon>Spermatophyta</taxon>
        <taxon>Magnoliopsida</taxon>
        <taxon>eudicotyledons</taxon>
        <taxon>Gunneridae</taxon>
        <taxon>Pentapetalae</taxon>
        <taxon>asterids</taxon>
        <taxon>Ericales</taxon>
        <taxon>Actinidiaceae</taxon>
        <taxon>Actinidia</taxon>
    </lineage>
</organism>
<proteinExistence type="inferred from homology"/>
<reference evidence="10" key="2">
    <citation type="journal article" date="2018" name="BMC Genomics">
        <title>A manually annotated Actinidia chinensis var. chinensis (kiwifruit) genome highlights the challenges associated with draft genomes and gene prediction in plants.</title>
        <authorList>
            <person name="Pilkington S.M."/>
            <person name="Crowhurst R."/>
            <person name="Hilario E."/>
            <person name="Nardozza S."/>
            <person name="Fraser L."/>
            <person name="Peng Y."/>
            <person name="Gunaseelan K."/>
            <person name="Simpson R."/>
            <person name="Tahir J."/>
            <person name="Deroles S.C."/>
            <person name="Templeton K."/>
            <person name="Luo Z."/>
            <person name="Davy M."/>
            <person name="Cheng C."/>
            <person name="McNeilage M."/>
            <person name="Scaglione D."/>
            <person name="Liu Y."/>
            <person name="Zhang Q."/>
            <person name="Datson P."/>
            <person name="De Silva N."/>
            <person name="Gardiner S.E."/>
            <person name="Bassett H."/>
            <person name="Chagne D."/>
            <person name="McCallum J."/>
            <person name="Dzierzon H."/>
            <person name="Deng C."/>
            <person name="Wang Y.Y."/>
            <person name="Barron L."/>
            <person name="Manako K."/>
            <person name="Bowen J."/>
            <person name="Foster T.M."/>
            <person name="Erridge Z.A."/>
            <person name="Tiffin H."/>
            <person name="Waite C.N."/>
            <person name="Davies K.M."/>
            <person name="Grierson E.P."/>
            <person name="Laing W.A."/>
            <person name="Kirk R."/>
            <person name="Chen X."/>
            <person name="Wood M."/>
            <person name="Montefiori M."/>
            <person name="Brummell D.A."/>
            <person name="Schwinn K.E."/>
            <person name="Catanach A."/>
            <person name="Fullerton C."/>
            <person name="Li D."/>
            <person name="Meiyalaghan S."/>
            <person name="Nieuwenhuizen N."/>
            <person name="Read N."/>
            <person name="Prakash R."/>
            <person name="Hunter D."/>
            <person name="Zhang H."/>
            <person name="McKenzie M."/>
            <person name="Knabel M."/>
            <person name="Harris A."/>
            <person name="Allan A.C."/>
            <person name="Gleave A."/>
            <person name="Chen A."/>
            <person name="Janssen B.J."/>
            <person name="Plunkett B."/>
            <person name="Ampomah-Dwamena C."/>
            <person name="Voogd C."/>
            <person name="Leif D."/>
            <person name="Lafferty D."/>
            <person name="Souleyre E.J.F."/>
            <person name="Varkonyi-Gasic E."/>
            <person name="Gambi F."/>
            <person name="Hanley J."/>
            <person name="Yao J.L."/>
            <person name="Cheung J."/>
            <person name="David K.M."/>
            <person name="Warren B."/>
            <person name="Marsh K."/>
            <person name="Snowden K.C."/>
            <person name="Lin-Wang K."/>
            <person name="Brian L."/>
            <person name="Martinez-Sanchez M."/>
            <person name="Wang M."/>
            <person name="Ileperuma N."/>
            <person name="Macnee N."/>
            <person name="Campin R."/>
            <person name="McAtee P."/>
            <person name="Drummond R.S.M."/>
            <person name="Espley R.V."/>
            <person name="Ireland H.S."/>
            <person name="Wu R."/>
            <person name="Atkinson R.G."/>
            <person name="Karunairetnam S."/>
            <person name="Bulley S."/>
            <person name="Chunkath S."/>
            <person name="Hanley Z."/>
            <person name="Storey R."/>
            <person name="Thrimawithana A.H."/>
            <person name="Thomson S."/>
            <person name="David C."/>
            <person name="Testolin R."/>
            <person name="Huang H."/>
            <person name="Hellens R.P."/>
            <person name="Schaffer R.J."/>
        </authorList>
    </citation>
    <scope>NUCLEOTIDE SEQUENCE [LARGE SCALE GENOMIC DNA]</scope>
    <source>
        <strain evidence="10">cv. Red5</strain>
    </source>
</reference>
<feature type="transmembrane region" description="Helical" evidence="6">
    <location>
        <begin position="200"/>
        <end position="219"/>
    </location>
</feature>
<evidence type="ECO:0000256" key="7">
    <source>
        <dbReference type="SAM" id="MobiDB-lite"/>
    </source>
</evidence>
<dbReference type="STRING" id="1590841.A0A2R6RX13"/>
<feature type="transmembrane region" description="Helical" evidence="6">
    <location>
        <begin position="226"/>
        <end position="249"/>
    </location>
</feature>
<comment type="caution">
    <text evidence="9">The sequence shown here is derived from an EMBL/GenBank/DDBJ whole genome shotgun (WGS) entry which is preliminary data.</text>
</comment>
<feature type="transmembrane region" description="Helical" evidence="6">
    <location>
        <begin position="153"/>
        <end position="174"/>
    </location>
</feature>
<dbReference type="OrthoDB" id="1728340at2759"/>
<dbReference type="InterPro" id="IPR000620">
    <property type="entry name" value="EamA_dom"/>
</dbReference>
<evidence type="ECO:0000256" key="2">
    <source>
        <dbReference type="ARBA" id="ARBA00007635"/>
    </source>
</evidence>
<dbReference type="Proteomes" id="UP000241394">
    <property type="component" value="Chromosome LG2"/>
</dbReference>
<dbReference type="InParanoid" id="A0A2R6RX13"/>
<dbReference type="SUPFAM" id="SSF103481">
    <property type="entry name" value="Multidrug resistance efflux transporter EmrE"/>
    <property type="match status" value="2"/>
</dbReference>
<dbReference type="InterPro" id="IPR030184">
    <property type="entry name" value="WAT1-related"/>
</dbReference>
<dbReference type="AlphaFoldDB" id="A0A2R6RX13"/>
<keyword evidence="10" id="KW-1185">Reference proteome</keyword>
<comment type="subcellular location">
    <subcellularLocation>
        <location evidence="1 6">Membrane</location>
        <topology evidence="1 6">Multi-pass membrane protein</topology>
    </subcellularLocation>
</comment>
<sequence length="381" mass="41512">MKSSNNVSRESSILEVYDRAKPYLAVILVQLGYAGLSIIAKFGLNHGMSHYTFAVYRNVVATLVFAPFAFFFERTVRPRMTKSIFFKIMLMGLLEPVLDQNLYYAGMKHTTATFAAAMSNVLPAITFLMALIFRLEKVNMRRLHSQAKVVGTLVTVGGAMIMVLIKGAAIALPWTKVQSHGNSQAASVISANQQDPIKGSLVITAACFCWAAFYIVLSFTMKAYPAALSLTTLICMTGSLQGTILTFVVEKGNTAIWSLTWDAKLLAAIYGGIMCSGVNYYISGVVMKERGPVFVTAFNPLGMVFVAIMGSFMLAEEIYMGRLLGAIVIVIGLYLVIWGKSRDENLSTSVTDTDQQANKNGNTETSSHGSSTRVMPNDEAV</sequence>
<feature type="transmembrane region" description="Helical" evidence="6">
    <location>
        <begin position="319"/>
        <end position="337"/>
    </location>
</feature>
<feature type="domain" description="EamA" evidence="8">
    <location>
        <begin position="23"/>
        <end position="162"/>
    </location>
</feature>
<evidence type="ECO:0000256" key="4">
    <source>
        <dbReference type="ARBA" id="ARBA00022989"/>
    </source>
</evidence>
<evidence type="ECO:0000256" key="6">
    <source>
        <dbReference type="RuleBase" id="RU363077"/>
    </source>
</evidence>
<name>A0A2R6RX13_ACTCC</name>
<reference evidence="9 10" key="1">
    <citation type="submission" date="2017-07" db="EMBL/GenBank/DDBJ databases">
        <title>An improved, manually edited Actinidia chinensis var. chinensis (kiwifruit) genome highlights the challenges associated with draft genomes and gene prediction in plants.</title>
        <authorList>
            <person name="Pilkington S."/>
            <person name="Crowhurst R."/>
            <person name="Hilario E."/>
            <person name="Nardozza S."/>
            <person name="Fraser L."/>
            <person name="Peng Y."/>
            <person name="Gunaseelan K."/>
            <person name="Simpson R."/>
            <person name="Tahir J."/>
            <person name="Deroles S."/>
            <person name="Templeton K."/>
            <person name="Luo Z."/>
            <person name="Davy M."/>
            <person name="Cheng C."/>
            <person name="Mcneilage M."/>
            <person name="Scaglione D."/>
            <person name="Liu Y."/>
            <person name="Zhang Q."/>
            <person name="Datson P."/>
            <person name="De Silva N."/>
            <person name="Gardiner S."/>
            <person name="Bassett H."/>
            <person name="Chagne D."/>
            <person name="Mccallum J."/>
            <person name="Dzierzon H."/>
            <person name="Deng C."/>
            <person name="Wang Y.-Y."/>
            <person name="Barron N."/>
            <person name="Manako K."/>
            <person name="Bowen J."/>
            <person name="Foster T."/>
            <person name="Erridge Z."/>
            <person name="Tiffin H."/>
            <person name="Waite C."/>
            <person name="Davies K."/>
            <person name="Grierson E."/>
            <person name="Laing W."/>
            <person name="Kirk R."/>
            <person name="Chen X."/>
            <person name="Wood M."/>
            <person name="Montefiori M."/>
            <person name="Brummell D."/>
            <person name="Schwinn K."/>
            <person name="Catanach A."/>
            <person name="Fullerton C."/>
            <person name="Li D."/>
            <person name="Meiyalaghan S."/>
            <person name="Nieuwenhuizen N."/>
            <person name="Read N."/>
            <person name="Prakash R."/>
            <person name="Hunter D."/>
            <person name="Zhang H."/>
            <person name="Mckenzie M."/>
            <person name="Knabel M."/>
            <person name="Harris A."/>
            <person name="Allan A."/>
            <person name="Chen A."/>
            <person name="Janssen B."/>
            <person name="Plunkett B."/>
            <person name="Dwamena C."/>
            <person name="Voogd C."/>
            <person name="Leif D."/>
            <person name="Lafferty D."/>
            <person name="Souleyre E."/>
            <person name="Varkonyi-Gasic E."/>
            <person name="Gambi F."/>
            <person name="Hanley J."/>
            <person name="Yao J.-L."/>
            <person name="Cheung J."/>
            <person name="David K."/>
            <person name="Warren B."/>
            <person name="Marsh K."/>
            <person name="Snowden K."/>
            <person name="Lin-Wang K."/>
            <person name="Brian L."/>
            <person name="Martinez-Sanchez M."/>
            <person name="Wang M."/>
            <person name="Ileperuma N."/>
            <person name="Macnee N."/>
            <person name="Campin R."/>
            <person name="Mcatee P."/>
            <person name="Drummond R."/>
            <person name="Espley R."/>
            <person name="Ireland H."/>
            <person name="Wu R."/>
            <person name="Atkinson R."/>
            <person name="Karunairetnam S."/>
            <person name="Bulley S."/>
            <person name="Chunkath S."/>
            <person name="Hanley Z."/>
            <person name="Storey R."/>
            <person name="Thrimawithana A."/>
            <person name="Thomson S."/>
            <person name="David C."/>
            <person name="Testolin R."/>
        </authorList>
    </citation>
    <scope>NUCLEOTIDE SEQUENCE [LARGE SCALE GENOMIC DNA]</scope>
    <source>
        <strain evidence="10">cv. Red5</strain>
        <tissue evidence="9">Young leaf</tissue>
    </source>
</reference>